<protein>
    <submittedName>
        <fullName evidence="1">Uncharacterized protein</fullName>
    </submittedName>
</protein>
<proteinExistence type="predicted"/>
<dbReference type="EMBL" id="FJUX01000124">
    <property type="protein sequence ID" value="CZT10193.1"/>
    <property type="molecule type" value="Genomic_DNA"/>
</dbReference>
<name>A0A1E1LI54_9HELO</name>
<gene>
    <name evidence="1" type="ORF">RAG0_14739</name>
</gene>
<dbReference type="AlphaFoldDB" id="A0A1E1LI54"/>
<sequence>MERYTQVDHPCLSHSNNFSFLYTSSYSNTVHASIQSHPPQKVTPKLDICKQEKDRLAQLVRAWC</sequence>
<reference evidence="2" key="1">
    <citation type="submission" date="2016-03" db="EMBL/GenBank/DDBJ databases">
        <authorList>
            <person name="Guldener U."/>
        </authorList>
    </citation>
    <scope>NUCLEOTIDE SEQUENCE [LARGE SCALE GENOMIC DNA]</scope>
    <source>
        <strain evidence="2">04CH-RAC-A.6.1</strain>
    </source>
</reference>
<accession>A0A1E1LI54</accession>
<evidence type="ECO:0000313" key="1">
    <source>
        <dbReference type="EMBL" id="CZT10193.1"/>
    </source>
</evidence>
<dbReference type="Proteomes" id="UP000178912">
    <property type="component" value="Unassembled WGS sequence"/>
</dbReference>
<evidence type="ECO:0000313" key="2">
    <source>
        <dbReference type="Proteomes" id="UP000178912"/>
    </source>
</evidence>
<keyword evidence="2" id="KW-1185">Reference proteome</keyword>
<organism evidence="1 2">
    <name type="scientific">Rhynchosporium agropyri</name>
    <dbReference type="NCBI Taxonomy" id="914238"/>
    <lineage>
        <taxon>Eukaryota</taxon>
        <taxon>Fungi</taxon>
        <taxon>Dikarya</taxon>
        <taxon>Ascomycota</taxon>
        <taxon>Pezizomycotina</taxon>
        <taxon>Leotiomycetes</taxon>
        <taxon>Helotiales</taxon>
        <taxon>Ploettnerulaceae</taxon>
        <taxon>Rhynchosporium</taxon>
    </lineage>
</organism>